<dbReference type="PANTHER" id="PTHR13778:SF47">
    <property type="entry name" value="LIPOPOLYSACCHARIDE 1,3-GALACTOSYLTRANSFERASE"/>
    <property type="match status" value="1"/>
</dbReference>
<evidence type="ECO:0000313" key="4">
    <source>
        <dbReference type="EMBL" id="RTJ98149.1"/>
    </source>
</evidence>
<dbReference type="Proteomes" id="UP000286791">
    <property type="component" value="Unassembled WGS sequence"/>
</dbReference>
<evidence type="ECO:0000313" key="5">
    <source>
        <dbReference type="Proteomes" id="UP000286791"/>
    </source>
</evidence>
<dbReference type="Gene3D" id="3.90.550.10">
    <property type="entry name" value="Spore Coat Polysaccharide Biosynthesis Protein SpsA, Chain A"/>
    <property type="match status" value="1"/>
</dbReference>
<evidence type="ECO:0000256" key="1">
    <source>
        <dbReference type="ARBA" id="ARBA00022676"/>
    </source>
</evidence>
<reference evidence="4 5" key="1">
    <citation type="journal article" date="2019" name="Appl. Environ. Microbiol.">
        <title>Population genetics and characterization of Campylobacter jejuni isolates in western jackdaws and game birds in Finland.</title>
        <authorList>
            <person name="Kovanen S."/>
            <person name="Rossi M."/>
            <person name="Pohja-Mykra M."/>
            <person name="Nieminen T."/>
            <person name="Raunio-Saarnisto M."/>
            <person name="Sauvala M."/>
            <person name="Fredriksson-Ahomaa M."/>
            <person name="Hanninen M.L."/>
            <person name="Kivisto R."/>
        </authorList>
    </citation>
    <scope>NUCLEOTIDE SEQUENCE [LARGE SCALE GENOMIC DNA]</scope>
    <source>
        <strain evidence="4 5">CB304</strain>
    </source>
</reference>
<proteinExistence type="predicted"/>
<name>A0A431FX88_CAMJU</name>
<dbReference type="AlphaFoldDB" id="A0A431FX88"/>
<organism evidence="4 5">
    <name type="scientific">Campylobacter jejuni</name>
    <dbReference type="NCBI Taxonomy" id="197"/>
    <lineage>
        <taxon>Bacteria</taxon>
        <taxon>Pseudomonadati</taxon>
        <taxon>Campylobacterota</taxon>
        <taxon>Epsilonproteobacteria</taxon>
        <taxon>Campylobacterales</taxon>
        <taxon>Campylobacteraceae</taxon>
        <taxon>Campylobacter</taxon>
    </lineage>
</organism>
<dbReference type="RefSeq" id="WP_153184633.1">
    <property type="nucleotide sequence ID" value="NZ_PRCE01000036.1"/>
</dbReference>
<dbReference type="Pfam" id="PF01501">
    <property type="entry name" value="Glyco_transf_8"/>
    <property type="match status" value="1"/>
</dbReference>
<dbReference type="InterPro" id="IPR002495">
    <property type="entry name" value="Glyco_trans_8"/>
</dbReference>
<dbReference type="InterPro" id="IPR029044">
    <property type="entry name" value="Nucleotide-diphossugar_trans"/>
</dbReference>
<gene>
    <name evidence="4" type="ORF">C3H48_05380</name>
</gene>
<sequence length="356" mass="42227">MIDQIKDIKICFKYVDPLFDNKIGIVFGVDENYINYLCVTLESLKRNSLSNNTYDIVILYSNLEEYKKNIITSYYSDINFSVRFLNIDNIMSQLDHSIFYTTHYFTVAMYYRFFIPSIFSKYNKVIYADCDGIFLKDVAKCYKIDLEGNLFGVVLDVEIQREHFFKNSDFVNYFKNDLGLKKSDNYFQSGFIIFDIRKCLEFNLMEKCLITLEKIKTPIYPDQDILNKVAEKKVHYLNLSWNVENHIMVFNRANLDNFPKDILEKYLKSLEEAKFLHFSGCIKPWQNPTSYNAHLWWHYARQTPFYEEILFKNITQNSLNIIQNSVTYTPQGAVEKVKTHLSYKLGKEILSIKENK</sequence>
<dbReference type="GO" id="GO:0016757">
    <property type="term" value="F:glycosyltransferase activity"/>
    <property type="evidence" value="ECO:0007669"/>
    <property type="project" value="UniProtKB-KW"/>
</dbReference>
<feature type="non-terminal residue" evidence="4">
    <location>
        <position position="356"/>
    </location>
</feature>
<protein>
    <recommendedName>
        <fullName evidence="6">Glycosyltransferase family 8 protein</fullName>
    </recommendedName>
</protein>
<dbReference type="EMBL" id="PRCE01000036">
    <property type="protein sequence ID" value="RTJ98149.1"/>
    <property type="molecule type" value="Genomic_DNA"/>
</dbReference>
<dbReference type="PANTHER" id="PTHR13778">
    <property type="entry name" value="GLYCOSYLTRANSFERASE 8 DOMAIN-CONTAINING PROTEIN"/>
    <property type="match status" value="1"/>
</dbReference>
<dbReference type="CDD" id="cd04194">
    <property type="entry name" value="GT8_A4GalT_like"/>
    <property type="match status" value="1"/>
</dbReference>
<evidence type="ECO:0008006" key="6">
    <source>
        <dbReference type="Google" id="ProtNLM"/>
    </source>
</evidence>
<evidence type="ECO:0000256" key="2">
    <source>
        <dbReference type="ARBA" id="ARBA00022679"/>
    </source>
</evidence>
<keyword evidence="3" id="KW-0479">Metal-binding</keyword>
<keyword evidence="2" id="KW-0808">Transferase</keyword>
<accession>A0A431FX88</accession>
<dbReference type="SUPFAM" id="SSF53448">
    <property type="entry name" value="Nucleotide-diphospho-sugar transferases"/>
    <property type="match status" value="1"/>
</dbReference>
<comment type="caution">
    <text evidence="4">The sequence shown here is derived from an EMBL/GenBank/DDBJ whole genome shotgun (WGS) entry which is preliminary data.</text>
</comment>
<dbReference type="InterPro" id="IPR050748">
    <property type="entry name" value="Glycosyltrans_8_dom-fam"/>
</dbReference>
<evidence type="ECO:0000256" key="3">
    <source>
        <dbReference type="ARBA" id="ARBA00022723"/>
    </source>
</evidence>
<keyword evidence="1" id="KW-0328">Glycosyltransferase</keyword>
<dbReference type="GO" id="GO:0046872">
    <property type="term" value="F:metal ion binding"/>
    <property type="evidence" value="ECO:0007669"/>
    <property type="project" value="UniProtKB-KW"/>
</dbReference>